<dbReference type="InterPro" id="IPR029058">
    <property type="entry name" value="AB_hydrolase_fold"/>
</dbReference>
<feature type="chain" id="PRO_5016957954" evidence="6">
    <location>
        <begin position="27"/>
        <end position="1666"/>
    </location>
</feature>
<dbReference type="SMART" id="SM00025">
    <property type="entry name" value="Pumilio"/>
    <property type="match status" value="8"/>
</dbReference>
<evidence type="ECO:0000256" key="1">
    <source>
        <dbReference type="ARBA" id="ARBA00022737"/>
    </source>
</evidence>
<feature type="repeat" description="Pumilio" evidence="3">
    <location>
        <begin position="1349"/>
        <end position="1384"/>
    </location>
</feature>
<evidence type="ECO:0000256" key="2">
    <source>
        <dbReference type="ARBA" id="ARBA00024893"/>
    </source>
</evidence>
<dbReference type="PANTHER" id="PTHR12537">
    <property type="entry name" value="RNA BINDING PROTEIN PUMILIO-RELATED"/>
    <property type="match status" value="1"/>
</dbReference>
<evidence type="ECO:0000256" key="4">
    <source>
        <dbReference type="SAM" id="Coils"/>
    </source>
</evidence>
<dbReference type="Pfam" id="PF00806">
    <property type="entry name" value="PUF"/>
    <property type="match status" value="8"/>
</dbReference>
<dbReference type="Gene3D" id="1.25.10.10">
    <property type="entry name" value="Leucine-rich Repeat Variant"/>
    <property type="match status" value="1"/>
</dbReference>
<organism evidence="8 9">
    <name type="scientific">Stemphylium lycopersici</name>
    <name type="common">Tomato gray leaf spot disease fungus</name>
    <name type="synonym">Thyrospora lycopersici</name>
    <dbReference type="NCBI Taxonomy" id="183478"/>
    <lineage>
        <taxon>Eukaryota</taxon>
        <taxon>Fungi</taxon>
        <taxon>Dikarya</taxon>
        <taxon>Ascomycota</taxon>
        <taxon>Pezizomycotina</taxon>
        <taxon>Dothideomycetes</taxon>
        <taxon>Pleosporomycetidae</taxon>
        <taxon>Pleosporales</taxon>
        <taxon>Pleosporineae</taxon>
        <taxon>Pleosporaceae</taxon>
        <taxon>Stemphylium</taxon>
    </lineage>
</organism>
<keyword evidence="1" id="KW-0677">Repeat</keyword>
<evidence type="ECO:0000259" key="7">
    <source>
        <dbReference type="PROSITE" id="PS50303"/>
    </source>
</evidence>
<dbReference type="GO" id="GO:0010608">
    <property type="term" value="P:post-transcriptional regulation of gene expression"/>
    <property type="evidence" value="ECO:0007669"/>
    <property type="project" value="TreeGrafter"/>
</dbReference>
<dbReference type="InterPro" id="IPR001313">
    <property type="entry name" value="Pumilio_RNA-bd_rpt"/>
</dbReference>
<sequence>MFVPFKRPPLPGLVYLFLFLVQSCHTALISFNDTWHVLGPFQIGTREATWGADPLEYVGGFRNLTYDSKASFRSALPANGLASWNITKARQTLSSAKSANASLSLGYSNVDWDFLKIVYGWAAVQYQAWARGELIVGGNDTQHVIMHTDSILEYWIDDEHYFGGDFYSYRNAPPVLHLAPGSHKVEIRLVRDVRAFGGILEPTIDVVVDVQQVTGSLELAKAGILISDVIDGKLASPMGSVHLRNSGEQDVEILSIESSNVSSQVSFSGLKTNAQILLKSDADVADQEDPQSPNSHRLLPINIAAGQTKPVALHVSLPTDNTINIEYNIIYRLVGSESHLNLSVSQSLKHVDLYAPHKITFRHPGGMVSYAMLRPPAKNATCRSKRSKLPVLLQLHGAGLEADSPMVTGALDPVSDLCAWVIFPTGVTPWSGDDWHNWGFADVEAAVEAIPDWISNNHWTGPGVDIHRWIVSGHSNGGQGTWFALTHRPDKILAAAPVSGYTSIQMYVPYQLWQSADPKRTAAVSASLNSYRHEMLMSNARGIPIRQQHGGIDDNVPAYNSRLLAQQLYLANASSSYNEVAGFNHWWEDVMTTPELVDFYYLQTDNDEELPRKLEEFTITIGDPGDMGSKGGIRVKHLEDPGRYGRVSVRGHKIKTSNVQDLELDPALWKDEVTIDEKRLKFAQNSRGTMDSISVYKSADGWRLGSIDTEIQQVRRSGRQLGSMTAILRTQGPFIIRHACSTSTSHIALQISRNLHQYFQADTDIICGVSNPISPDTLGNVITLAVSSSLEVPQHGFPLHADEFGVTVTDHRGREQRYGKEARGAAFLRPLEGERLELVIWGADGEGLQLAARTVPLLTGVGQPDFIVFGKSAKWKGIEAPRHSAATMSFKITSDGSPTPRKGPSRFSMAGDLRIDTSPEALGHAVGSMSLNQYPFAFQRAFGSTLTCNTQGMKRPLGPSTLGNQALLQQHKASDGYKKPKMEAYEEPAVVDSLMQRLNGRSPPQDPYSSSSGSVPITPATDEFASTPLTELDNSIVLVEAVELQKLKLELQEARNEVNRVNQEMHSQHVARTTMEHLGQSSEADYNYPGHVTEQTLASLQNKFNTSTRSNYGWGNEATRPVYMGSNSTGPSYPPQTQISVRQQPTQTAYRRSGYLNEPTHFPLDQSFRSSGMSNSFNNGMNNGMPDNMHAGYNNGIGLGVGNGLSNPPSRPSSAFDPGYNQYAMPPMYPIGHPTPIGSMSSRLSADANEFNVTNAMGPSPWNSQASHSYPRSGSLLTVTKAPSESGASQYVPPVEPMNYRRLLDRNMSCNWKYIVDKIICNNDQQASIFLQQKLKVGTPEQKYEIVEAIISQAYALMVNRFGNFLVQRCFEHGTHDQVIAIAQAIRGNTLALSMDAFGCHVIQKAFDCVPEEYKATMVHELLRRIPETVIHRYACHVWQKLFELRWSDSPPQIMRYVNEALRGMWHEVALGETGSLVVQNIFENCLEEDKRPCINEVLASIDVIAHGQFGNWCIQHVCEHGAPADRSRAIDHILRFSTDYSMDQYASKVIEKCLKIGGNEFLDRYLDRVCEARPDRPRMPLIDIAGDQFGNYLIQYILTNSGSQHRELVGGHIRKHMVSLRGSKYGSRVAMLCCNPALATRPGPPSGMLPRYGNPTPRPSFGSFR</sequence>
<dbReference type="STRING" id="183478.A0A364MX27"/>
<dbReference type="InterPro" id="IPR011989">
    <property type="entry name" value="ARM-like"/>
</dbReference>
<dbReference type="SUPFAM" id="SSF48371">
    <property type="entry name" value="ARM repeat"/>
    <property type="match status" value="1"/>
</dbReference>
<feature type="domain" description="PUM-HD" evidence="7">
    <location>
        <begin position="1287"/>
        <end position="1638"/>
    </location>
</feature>
<dbReference type="PROSITE" id="PS51257">
    <property type="entry name" value="PROKAR_LIPOPROTEIN"/>
    <property type="match status" value="1"/>
</dbReference>
<comment type="function">
    <text evidence="2">RNA-binding nucleolar protein required for pre-rRNA processing. Involved in production of 18S rRNA and assembly of small ribosomal subunit.</text>
</comment>
<accession>A0A364MX27</accession>
<evidence type="ECO:0000313" key="9">
    <source>
        <dbReference type="Proteomes" id="UP000249619"/>
    </source>
</evidence>
<keyword evidence="4" id="KW-0175">Coiled coil</keyword>
<dbReference type="Proteomes" id="UP000249619">
    <property type="component" value="Unassembled WGS sequence"/>
</dbReference>
<dbReference type="InterPro" id="IPR033133">
    <property type="entry name" value="PUM-HD"/>
</dbReference>
<dbReference type="PROSITE" id="PS50302">
    <property type="entry name" value="PUM"/>
    <property type="match status" value="2"/>
</dbReference>
<protein>
    <submittedName>
        <fullName evidence="8">Pumilio-family rna binding repeat domain containing protein</fullName>
    </submittedName>
</protein>
<dbReference type="EMBL" id="QGDH01000120">
    <property type="protein sequence ID" value="RAR06114.1"/>
    <property type="molecule type" value="Genomic_DNA"/>
</dbReference>
<dbReference type="SUPFAM" id="SSF53474">
    <property type="entry name" value="alpha/beta-Hydrolases"/>
    <property type="match status" value="1"/>
</dbReference>
<evidence type="ECO:0000256" key="5">
    <source>
        <dbReference type="SAM" id="MobiDB-lite"/>
    </source>
</evidence>
<dbReference type="PANTHER" id="PTHR12537:SF48">
    <property type="entry name" value="MEIOTIC COILED-COIL PROTEIN 2"/>
    <property type="match status" value="1"/>
</dbReference>
<evidence type="ECO:0000313" key="8">
    <source>
        <dbReference type="EMBL" id="RAR06114.1"/>
    </source>
</evidence>
<dbReference type="InterPro" id="IPR033712">
    <property type="entry name" value="Pumilio_RNA-bd"/>
</dbReference>
<comment type="caution">
    <text evidence="8">The sequence shown here is derived from an EMBL/GenBank/DDBJ whole genome shotgun (WGS) entry which is preliminary data.</text>
</comment>
<dbReference type="GO" id="GO:0003730">
    <property type="term" value="F:mRNA 3'-UTR binding"/>
    <property type="evidence" value="ECO:0007669"/>
    <property type="project" value="TreeGrafter"/>
</dbReference>
<feature type="region of interest" description="Disordered" evidence="5">
    <location>
        <begin position="997"/>
        <end position="1019"/>
    </location>
</feature>
<evidence type="ECO:0000256" key="6">
    <source>
        <dbReference type="SAM" id="SignalP"/>
    </source>
</evidence>
<feature type="region of interest" description="Disordered" evidence="5">
    <location>
        <begin position="1645"/>
        <end position="1666"/>
    </location>
</feature>
<reference evidence="9" key="1">
    <citation type="submission" date="2018-05" db="EMBL/GenBank/DDBJ databases">
        <title>Draft genome sequence of Stemphylium lycopersici strain CIDEFI 213.</title>
        <authorList>
            <person name="Medina R."/>
            <person name="Franco M.E.E."/>
            <person name="Lucentini C.G."/>
            <person name="Saparrat M.C.N."/>
            <person name="Balatti P.A."/>
        </authorList>
    </citation>
    <scope>NUCLEOTIDE SEQUENCE [LARGE SCALE GENOMIC DNA]</scope>
    <source>
        <strain evidence="9">CIDEFI 213</strain>
    </source>
</reference>
<proteinExistence type="predicted"/>
<dbReference type="GO" id="GO:0005737">
    <property type="term" value="C:cytoplasm"/>
    <property type="evidence" value="ECO:0007669"/>
    <property type="project" value="TreeGrafter"/>
</dbReference>
<feature type="signal peptide" evidence="6">
    <location>
        <begin position="1"/>
        <end position="26"/>
    </location>
</feature>
<keyword evidence="9" id="KW-1185">Reference proteome</keyword>
<feature type="repeat" description="Pumilio" evidence="3">
    <location>
        <begin position="1385"/>
        <end position="1420"/>
    </location>
</feature>
<dbReference type="InterPro" id="IPR016024">
    <property type="entry name" value="ARM-type_fold"/>
</dbReference>
<dbReference type="Gene3D" id="3.40.50.1820">
    <property type="entry name" value="alpha/beta hydrolase"/>
    <property type="match status" value="1"/>
</dbReference>
<feature type="coiled-coil region" evidence="4">
    <location>
        <begin position="1037"/>
        <end position="1071"/>
    </location>
</feature>
<gene>
    <name evidence="8" type="ORF">DDE83_007078</name>
</gene>
<dbReference type="PROSITE" id="PS50303">
    <property type="entry name" value="PUM_HD"/>
    <property type="match status" value="1"/>
</dbReference>
<evidence type="ECO:0000256" key="3">
    <source>
        <dbReference type="PROSITE-ProRule" id="PRU00317"/>
    </source>
</evidence>
<dbReference type="CDD" id="cd07920">
    <property type="entry name" value="Pumilio"/>
    <property type="match status" value="1"/>
</dbReference>
<name>A0A364MX27_STELY</name>
<keyword evidence="6" id="KW-0732">Signal</keyword>